<keyword evidence="6 7" id="KW-0472">Membrane</keyword>
<dbReference type="Pfam" id="PF00528">
    <property type="entry name" value="BPD_transp_1"/>
    <property type="match status" value="1"/>
</dbReference>
<dbReference type="InterPro" id="IPR035906">
    <property type="entry name" value="MetI-like_sf"/>
</dbReference>
<evidence type="ECO:0000256" key="6">
    <source>
        <dbReference type="ARBA" id="ARBA00023136"/>
    </source>
</evidence>
<evidence type="ECO:0000256" key="4">
    <source>
        <dbReference type="ARBA" id="ARBA00022692"/>
    </source>
</evidence>
<keyword evidence="4 7" id="KW-0812">Transmembrane</keyword>
<keyword evidence="3" id="KW-1003">Cell membrane</keyword>
<accession>A0ABV0K168</accession>
<dbReference type="Gene3D" id="1.10.3720.10">
    <property type="entry name" value="MetI-like"/>
    <property type="match status" value="1"/>
</dbReference>
<keyword evidence="2 7" id="KW-0813">Transport</keyword>
<organism evidence="9 10">
    <name type="scientific">Leptolyngbya subtilissima DQ-A4</name>
    <dbReference type="NCBI Taxonomy" id="2933933"/>
    <lineage>
        <taxon>Bacteria</taxon>
        <taxon>Bacillati</taxon>
        <taxon>Cyanobacteriota</taxon>
        <taxon>Cyanophyceae</taxon>
        <taxon>Leptolyngbyales</taxon>
        <taxon>Leptolyngbyaceae</taxon>
        <taxon>Leptolyngbya group</taxon>
        <taxon>Leptolyngbya</taxon>
    </lineage>
</organism>
<feature type="transmembrane region" description="Helical" evidence="7">
    <location>
        <begin position="145"/>
        <end position="168"/>
    </location>
</feature>
<gene>
    <name evidence="9" type="ORF">NC992_02450</name>
</gene>
<name>A0ABV0K168_9CYAN</name>
<comment type="similarity">
    <text evidence="7">Belongs to the binding-protein-dependent transport system permease family.</text>
</comment>
<dbReference type="PROSITE" id="PS50928">
    <property type="entry name" value="ABC_TM1"/>
    <property type="match status" value="1"/>
</dbReference>
<protein>
    <submittedName>
        <fullName evidence="9">ABC transporter permease</fullName>
    </submittedName>
</protein>
<evidence type="ECO:0000313" key="9">
    <source>
        <dbReference type="EMBL" id="MEP0945722.1"/>
    </source>
</evidence>
<evidence type="ECO:0000256" key="1">
    <source>
        <dbReference type="ARBA" id="ARBA00004651"/>
    </source>
</evidence>
<evidence type="ECO:0000313" key="10">
    <source>
        <dbReference type="Proteomes" id="UP001482513"/>
    </source>
</evidence>
<dbReference type="Proteomes" id="UP001482513">
    <property type="component" value="Unassembled WGS sequence"/>
</dbReference>
<keyword evidence="5 7" id="KW-1133">Transmembrane helix</keyword>
<feature type="transmembrane region" description="Helical" evidence="7">
    <location>
        <begin position="20"/>
        <end position="43"/>
    </location>
</feature>
<feature type="transmembrane region" description="Helical" evidence="7">
    <location>
        <begin position="55"/>
        <end position="76"/>
    </location>
</feature>
<dbReference type="InterPro" id="IPR000515">
    <property type="entry name" value="MetI-like"/>
</dbReference>
<comment type="subcellular location">
    <subcellularLocation>
        <location evidence="1 7">Cell membrane</location>
        <topology evidence="1 7">Multi-pass membrane protein</topology>
    </subcellularLocation>
</comment>
<evidence type="ECO:0000256" key="2">
    <source>
        <dbReference type="ARBA" id="ARBA00022448"/>
    </source>
</evidence>
<feature type="transmembrane region" description="Helical" evidence="7">
    <location>
        <begin position="82"/>
        <end position="105"/>
    </location>
</feature>
<feature type="domain" description="ABC transmembrane type-1" evidence="8">
    <location>
        <begin position="13"/>
        <end position="207"/>
    </location>
</feature>
<sequence>MDAQLLSNLWTATLETLYMVSVSSLLAAVFGLPLGLLLVITGAREFLPNPLVNQGLGWVINGVRSLPFIILLVAILPLTRLIVGTTIGSTAALVPLTLSAIPFFARVAETALLEVDPGLVEAAEAMGCSHWDIVRKVLIPESRPALVLGLTLMVISLVGNSAMAGVVGGGGLGDLAIRYGFQRFDTRVMVYTVVILIALVQLIQWFGDGVAYGLRRTGNVAPSPGWTNPLVRLRKT</sequence>
<evidence type="ECO:0000256" key="5">
    <source>
        <dbReference type="ARBA" id="ARBA00022989"/>
    </source>
</evidence>
<keyword evidence="10" id="KW-1185">Reference proteome</keyword>
<dbReference type="PANTHER" id="PTHR30450:SF1">
    <property type="entry name" value="D-METHIONINE TRANSPORT SYSTEM PERMEASE PROTEIN METI-RELATED"/>
    <property type="match status" value="1"/>
</dbReference>
<evidence type="ECO:0000256" key="3">
    <source>
        <dbReference type="ARBA" id="ARBA00022475"/>
    </source>
</evidence>
<evidence type="ECO:0000256" key="7">
    <source>
        <dbReference type="RuleBase" id="RU363032"/>
    </source>
</evidence>
<dbReference type="InterPro" id="IPR051322">
    <property type="entry name" value="AA_ABC_Transporter_Permease"/>
</dbReference>
<dbReference type="EMBL" id="JAMPKX010000001">
    <property type="protein sequence ID" value="MEP0945722.1"/>
    <property type="molecule type" value="Genomic_DNA"/>
</dbReference>
<dbReference type="SUPFAM" id="SSF161098">
    <property type="entry name" value="MetI-like"/>
    <property type="match status" value="1"/>
</dbReference>
<dbReference type="RefSeq" id="WP_190698923.1">
    <property type="nucleotide sequence ID" value="NZ_JAMPKX010000001.1"/>
</dbReference>
<evidence type="ECO:0000259" key="8">
    <source>
        <dbReference type="PROSITE" id="PS50928"/>
    </source>
</evidence>
<reference evidence="9 10" key="1">
    <citation type="submission" date="2022-04" db="EMBL/GenBank/DDBJ databases">
        <title>Positive selection, recombination, and allopatry shape intraspecific diversity of widespread and dominant cyanobacteria.</title>
        <authorList>
            <person name="Wei J."/>
            <person name="Shu W."/>
            <person name="Hu C."/>
        </authorList>
    </citation>
    <scope>NUCLEOTIDE SEQUENCE [LARGE SCALE GENOMIC DNA]</scope>
    <source>
        <strain evidence="9 10">DQ-A4</strain>
    </source>
</reference>
<comment type="caution">
    <text evidence="9">The sequence shown here is derived from an EMBL/GenBank/DDBJ whole genome shotgun (WGS) entry which is preliminary data.</text>
</comment>
<feature type="transmembrane region" description="Helical" evidence="7">
    <location>
        <begin position="188"/>
        <end position="207"/>
    </location>
</feature>
<dbReference type="PANTHER" id="PTHR30450">
    <property type="entry name" value="ABC TRANSPORTER PERMEASE"/>
    <property type="match status" value="1"/>
</dbReference>
<dbReference type="CDD" id="cd06261">
    <property type="entry name" value="TM_PBP2"/>
    <property type="match status" value="1"/>
</dbReference>
<proteinExistence type="inferred from homology"/>